<evidence type="ECO:0000313" key="1">
    <source>
        <dbReference type="EMBL" id="MFD1738628.1"/>
    </source>
</evidence>
<accession>A0ABW4LWU6</accession>
<proteinExistence type="predicted"/>
<keyword evidence="2" id="KW-1185">Reference proteome</keyword>
<protein>
    <submittedName>
        <fullName evidence="1">Uncharacterized protein</fullName>
    </submittedName>
</protein>
<dbReference type="RefSeq" id="WP_377929842.1">
    <property type="nucleotide sequence ID" value="NZ_JBHUEM010000046.1"/>
</dbReference>
<name>A0ABW4LWU6_9BACI</name>
<sequence>MSYKENSPFCNPHKDQDQNILFENETCYLLQHNKQQDVLEGCAVIVPKEKITLMPLSLIDLLFSSEESISIVS</sequence>
<comment type="caution">
    <text evidence="1">The sequence shown here is derived from an EMBL/GenBank/DDBJ whole genome shotgun (WGS) entry which is preliminary data.</text>
</comment>
<gene>
    <name evidence="1" type="ORF">ACFSCX_19085</name>
</gene>
<organism evidence="1 2">
    <name type="scientific">Bacillus salitolerans</name>
    <dbReference type="NCBI Taxonomy" id="1437434"/>
    <lineage>
        <taxon>Bacteria</taxon>
        <taxon>Bacillati</taxon>
        <taxon>Bacillota</taxon>
        <taxon>Bacilli</taxon>
        <taxon>Bacillales</taxon>
        <taxon>Bacillaceae</taxon>
        <taxon>Bacillus</taxon>
    </lineage>
</organism>
<evidence type="ECO:0000313" key="2">
    <source>
        <dbReference type="Proteomes" id="UP001597214"/>
    </source>
</evidence>
<reference evidence="2" key="1">
    <citation type="journal article" date="2019" name="Int. J. Syst. Evol. Microbiol.">
        <title>The Global Catalogue of Microorganisms (GCM) 10K type strain sequencing project: providing services to taxonomists for standard genome sequencing and annotation.</title>
        <authorList>
            <consortium name="The Broad Institute Genomics Platform"/>
            <consortium name="The Broad Institute Genome Sequencing Center for Infectious Disease"/>
            <person name="Wu L."/>
            <person name="Ma J."/>
        </authorList>
    </citation>
    <scope>NUCLEOTIDE SEQUENCE [LARGE SCALE GENOMIC DNA]</scope>
    <source>
        <strain evidence="2">CCUG 49339</strain>
    </source>
</reference>
<dbReference type="EMBL" id="JBHUEM010000046">
    <property type="protein sequence ID" value="MFD1738628.1"/>
    <property type="molecule type" value="Genomic_DNA"/>
</dbReference>
<dbReference type="Proteomes" id="UP001597214">
    <property type="component" value="Unassembled WGS sequence"/>
</dbReference>